<dbReference type="RefSeq" id="WP_345377371.1">
    <property type="nucleotide sequence ID" value="NZ_BAABLM010000012.1"/>
</dbReference>
<evidence type="ECO:0000313" key="1">
    <source>
        <dbReference type="EMBL" id="GAA4686476.1"/>
    </source>
</evidence>
<evidence type="ECO:0008006" key="3">
    <source>
        <dbReference type="Google" id="ProtNLM"/>
    </source>
</evidence>
<keyword evidence="2" id="KW-1185">Reference proteome</keyword>
<comment type="caution">
    <text evidence="1">The sequence shown here is derived from an EMBL/GenBank/DDBJ whole genome shotgun (WGS) entry which is preliminary data.</text>
</comment>
<sequence>MPATKCPQCGANADATFIPKESRGYTQPAYSYKCEAGHTGYMNLEPPTDNRLTYPGNR</sequence>
<dbReference type="Proteomes" id="UP001501295">
    <property type="component" value="Unassembled WGS sequence"/>
</dbReference>
<name>A0ABP8WEC5_9MICO</name>
<protein>
    <recommendedName>
        <fullName evidence="3">Zinc finger Ogr/Delta-type domain-containing protein</fullName>
    </recommendedName>
</protein>
<organism evidence="1 2">
    <name type="scientific">Frondihabitans cladoniiphilus</name>
    <dbReference type="NCBI Taxonomy" id="715785"/>
    <lineage>
        <taxon>Bacteria</taxon>
        <taxon>Bacillati</taxon>
        <taxon>Actinomycetota</taxon>
        <taxon>Actinomycetes</taxon>
        <taxon>Micrococcales</taxon>
        <taxon>Microbacteriaceae</taxon>
        <taxon>Frondihabitans</taxon>
    </lineage>
</organism>
<dbReference type="EMBL" id="BAABLM010000012">
    <property type="protein sequence ID" value="GAA4686476.1"/>
    <property type="molecule type" value="Genomic_DNA"/>
</dbReference>
<reference evidence="2" key="1">
    <citation type="journal article" date="2019" name="Int. J. Syst. Evol. Microbiol.">
        <title>The Global Catalogue of Microorganisms (GCM) 10K type strain sequencing project: providing services to taxonomists for standard genome sequencing and annotation.</title>
        <authorList>
            <consortium name="The Broad Institute Genomics Platform"/>
            <consortium name="The Broad Institute Genome Sequencing Center for Infectious Disease"/>
            <person name="Wu L."/>
            <person name="Ma J."/>
        </authorList>
    </citation>
    <scope>NUCLEOTIDE SEQUENCE [LARGE SCALE GENOMIC DNA]</scope>
    <source>
        <strain evidence="2">JCM 18956</strain>
    </source>
</reference>
<proteinExistence type="predicted"/>
<accession>A0ABP8WEC5</accession>
<evidence type="ECO:0000313" key="2">
    <source>
        <dbReference type="Proteomes" id="UP001501295"/>
    </source>
</evidence>
<gene>
    <name evidence="1" type="ORF">GCM10025780_36410</name>
</gene>